<sequence length="286" mass="29802">MNGDGELGQSMEFGAARPLRVWPMALDDAGVVHTGVIEDRPTAAAEELGQLRVEAVGVESETAARRGDADDASPPVATEAAPEAPSKRTMPTGKATRQRADEFGRIAIKAGAVVATFGRNVAHVCRTIASFGWHVISEVPPALRLLGALALSVAVSAAGSLTLDSALGVTCAVVFVPGFSLAFGVVAHRWYISLGEGRAPSTDVKDETPSTPDLHRSVEYVDGKLAFALSAFGTERHQEAVVALIQAKTATELSFGTPASVQHGLRPRIRDGGGFQTPRQDAVSGA</sequence>
<accession>A0A502DW31</accession>
<evidence type="ECO:0000256" key="1">
    <source>
        <dbReference type="SAM" id="MobiDB-lite"/>
    </source>
</evidence>
<dbReference type="EMBL" id="RCZG01000015">
    <property type="protein sequence ID" value="TPG29728.1"/>
    <property type="molecule type" value="Genomic_DNA"/>
</dbReference>
<evidence type="ECO:0000313" key="3">
    <source>
        <dbReference type="Proteomes" id="UP000320095"/>
    </source>
</evidence>
<comment type="caution">
    <text evidence="2">The sequence shown here is derived from an EMBL/GenBank/DDBJ whole genome shotgun (WGS) entry which is preliminary data.</text>
</comment>
<proteinExistence type="predicted"/>
<feature type="region of interest" description="Disordered" evidence="1">
    <location>
        <begin position="59"/>
        <end position="94"/>
    </location>
</feature>
<dbReference type="Proteomes" id="UP000320095">
    <property type="component" value="Unassembled WGS sequence"/>
</dbReference>
<keyword evidence="3" id="KW-1185">Reference proteome</keyword>
<organism evidence="2 3">
    <name type="scientific">Mycolicibacterium hodleri</name>
    <dbReference type="NCBI Taxonomy" id="49897"/>
    <lineage>
        <taxon>Bacteria</taxon>
        <taxon>Bacillati</taxon>
        <taxon>Actinomycetota</taxon>
        <taxon>Actinomycetes</taxon>
        <taxon>Mycobacteriales</taxon>
        <taxon>Mycobacteriaceae</taxon>
        <taxon>Mycolicibacterium</taxon>
    </lineage>
</organism>
<reference evidence="2 3" key="1">
    <citation type="journal article" date="2019" name="Environ. Microbiol.">
        <title>Species interactions and distinct microbial communities in high Arctic permafrost affected cryosols are associated with the CH4 and CO2 gas fluxes.</title>
        <authorList>
            <person name="Altshuler I."/>
            <person name="Hamel J."/>
            <person name="Turney S."/>
            <person name="Magnuson E."/>
            <person name="Levesque R."/>
            <person name="Greer C."/>
            <person name="Whyte L.G."/>
        </authorList>
    </citation>
    <scope>NUCLEOTIDE SEQUENCE [LARGE SCALE GENOMIC DNA]</scope>
    <source>
        <strain evidence="2 3">S5.20</strain>
    </source>
</reference>
<gene>
    <name evidence="2" type="ORF">EAH80_26245</name>
</gene>
<name>A0A502DW31_9MYCO</name>
<protein>
    <submittedName>
        <fullName evidence="2">Uncharacterized protein</fullName>
    </submittedName>
</protein>
<feature type="compositionally biased region" description="Low complexity" evidence="1">
    <location>
        <begin position="72"/>
        <end position="84"/>
    </location>
</feature>
<evidence type="ECO:0000313" key="2">
    <source>
        <dbReference type="EMBL" id="TPG29728.1"/>
    </source>
</evidence>
<dbReference type="AlphaFoldDB" id="A0A502DW31"/>
<feature type="region of interest" description="Disordered" evidence="1">
    <location>
        <begin position="258"/>
        <end position="286"/>
    </location>
</feature>